<evidence type="ECO:0000313" key="2">
    <source>
        <dbReference type="Proteomes" id="UP000006908"/>
    </source>
</evidence>
<name>F4HAY7_GALAU</name>
<accession>F4HAY7</accession>
<protein>
    <submittedName>
        <fullName evidence="1">Uncharacterized protein</fullName>
    </submittedName>
</protein>
<dbReference type="HOGENOM" id="CLU_3252003_0_0_6"/>
<proteinExistence type="predicted"/>
<dbReference type="Proteomes" id="UP000006908">
    <property type="component" value="Chromosome"/>
</dbReference>
<dbReference type="EMBL" id="CP002667">
    <property type="protein sequence ID" value="AEC17433.1"/>
    <property type="molecule type" value="Genomic_DNA"/>
</dbReference>
<dbReference type="AlphaFoldDB" id="F4HAY7"/>
<organism evidence="1 2">
    <name type="scientific">Gallibacterium anatis (strain UMN179)</name>
    <name type="common">Pasteurella anatis</name>
    <dbReference type="NCBI Taxonomy" id="1005058"/>
    <lineage>
        <taxon>Bacteria</taxon>
        <taxon>Pseudomonadati</taxon>
        <taxon>Pseudomonadota</taxon>
        <taxon>Gammaproteobacteria</taxon>
        <taxon>Pasteurellales</taxon>
        <taxon>Pasteurellaceae</taxon>
        <taxon>Gallibacterium</taxon>
    </lineage>
</organism>
<dbReference type="KEGG" id="gan:UMN179_01414"/>
<reference evidence="1 2" key="1">
    <citation type="journal article" date="2011" name="J. Bacteriol.">
        <title>Complete genome sequence of Gallibacterium anatis strain UMN179, isolated from a laying hen with peritonitis.</title>
        <authorList>
            <person name="Johnson T.J."/>
            <person name="Fernandez-Alarcon C."/>
            <person name="Bojesen A.M."/>
            <person name="Nolan L.K."/>
            <person name="Trampel D.W."/>
            <person name="Seemann T."/>
        </authorList>
    </citation>
    <scope>NUCLEOTIDE SEQUENCE [LARGE SCALE GENOMIC DNA]</scope>
    <source>
        <strain evidence="1 2">UMN179</strain>
    </source>
</reference>
<evidence type="ECO:0000313" key="1">
    <source>
        <dbReference type="EMBL" id="AEC17433.1"/>
    </source>
</evidence>
<gene>
    <name evidence="1" type="ordered locus">UMN179_01414</name>
</gene>
<sequence length="42" mass="5259">MIKYSQIFKQQVVDFYSNTAKVFFNMLYVWNLRSYKLFKIKK</sequence>